<proteinExistence type="predicted"/>
<organism evidence="1">
    <name type="scientific">Spodoptera frugiperda</name>
    <name type="common">Fall armyworm</name>
    <dbReference type="NCBI Taxonomy" id="7108"/>
    <lineage>
        <taxon>Eukaryota</taxon>
        <taxon>Metazoa</taxon>
        <taxon>Ecdysozoa</taxon>
        <taxon>Arthropoda</taxon>
        <taxon>Hexapoda</taxon>
        <taxon>Insecta</taxon>
        <taxon>Pterygota</taxon>
        <taxon>Neoptera</taxon>
        <taxon>Endopterygota</taxon>
        <taxon>Lepidoptera</taxon>
        <taxon>Glossata</taxon>
        <taxon>Ditrysia</taxon>
        <taxon>Noctuoidea</taxon>
        <taxon>Noctuidae</taxon>
        <taxon>Amphipyrinae</taxon>
        <taxon>Spodoptera</taxon>
    </lineage>
</organism>
<sequence>MYNHHHHLTSIDVAVDPRRWWDELDDYEKDRPQNALQREEWKEYRCTMKKRSSMDTRNTRGVIAFIAHRIVGISIGIGNNSQSMGAIIFKRNTNKK</sequence>
<gene>
    <name evidence="1" type="ORF">SFRICE_006979</name>
</gene>
<name>A0A2H1WC09_SPOFR</name>
<dbReference type="AlphaFoldDB" id="A0A2H1WC09"/>
<protein>
    <submittedName>
        <fullName evidence="1">SFRICE_006979</fullName>
    </submittedName>
</protein>
<accession>A0A2H1WC09</accession>
<dbReference type="EMBL" id="ODYU01007584">
    <property type="protein sequence ID" value="SOQ50486.1"/>
    <property type="molecule type" value="Genomic_DNA"/>
</dbReference>
<evidence type="ECO:0000313" key="1">
    <source>
        <dbReference type="EMBL" id="SOQ50486.1"/>
    </source>
</evidence>
<reference evidence="1" key="1">
    <citation type="submission" date="2016-07" db="EMBL/GenBank/DDBJ databases">
        <authorList>
            <person name="Bretaudeau A."/>
        </authorList>
    </citation>
    <scope>NUCLEOTIDE SEQUENCE</scope>
    <source>
        <strain evidence="1">Rice</strain>
        <tissue evidence="1">Whole body</tissue>
    </source>
</reference>